<sequence>MNLQKRFVHSVRLYFKEQGEVWLQKLPTIIKFCEEKWSLKMEEPYSLSVNYVAPAVMADGREVVVKICIPGKEFLQEKEALRLLGQNKIVKLLDSDEDNGILILEKLSPGKSLADINDEEKACEIAAEVISNLVIPSESANFPTTCTREESLRQIVIKNPDGLGPIPVQVLEQALNVFVYLNHTKEHELLLHGDLHHDNIISSGDRKWTAIDPKGLIGEIEYDFIQFMLNQLPETGAFSIIKRRVDIFTEKLNLNKERLLLWGYCHSVLATSWSVDDDGNCKHSFFQGIEIFEKLYETEFGKIKSLHR</sequence>
<dbReference type="STRING" id="930152.SAMN05216565_101261"/>
<dbReference type="SUPFAM" id="SSF56112">
    <property type="entry name" value="Protein kinase-like (PK-like)"/>
    <property type="match status" value="1"/>
</dbReference>
<reference evidence="2" key="1">
    <citation type="submission" date="2016-10" db="EMBL/GenBank/DDBJ databases">
        <authorList>
            <person name="Varghese N."/>
            <person name="Submissions S."/>
        </authorList>
    </citation>
    <scope>NUCLEOTIDE SEQUENCE [LARGE SCALE GENOMIC DNA]</scope>
    <source>
        <strain evidence="2">IBRC-M10078</strain>
    </source>
</reference>
<name>A0A1H0PCW4_9BACI</name>
<dbReference type="InterPro" id="IPR006748">
    <property type="entry name" value="NH2Glyco/OHUrea_AB-resist_kin"/>
</dbReference>
<keyword evidence="1" id="KW-0418">Kinase</keyword>
<dbReference type="EMBL" id="FNJU01000001">
    <property type="protein sequence ID" value="SDP02843.1"/>
    <property type="molecule type" value="Genomic_DNA"/>
</dbReference>
<dbReference type="OrthoDB" id="179394at2"/>
<gene>
    <name evidence="1" type="ORF">SAMN05216565_101261</name>
</gene>
<keyword evidence="1" id="KW-0808">Transferase</keyword>
<protein>
    <submittedName>
        <fullName evidence="1">Streptomycin 6-kinase</fullName>
    </submittedName>
</protein>
<dbReference type="GO" id="GO:0016773">
    <property type="term" value="F:phosphotransferase activity, alcohol group as acceptor"/>
    <property type="evidence" value="ECO:0007669"/>
    <property type="project" value="InterPro"/>
</dbReference>
<dbReference type="InterPro" id="IPR011009">
    <property type="entry name" value="Kinase-like_dom_sf"/>
</dbReference>
<evidence type="ECO:0000313" key="1">
    <source>
        <dbReference type="EMBL" id="SDP02843.1"/>
    </source>
</evidence>
<organism evidence="1 2">
    <name type="scientific">Litchfieldia salsa</name>
    <dbReference type="NCBI Taxonomy" id="930152"/>
    <lineage>
        <taxon>Bacteria</taxon>
        <taxon>Bacillati</taxon>
        <taxon>Bacillota</taxon>
        <taxon>Bacilli</taxon>
        <taxon>Bacillales</taxon>
        <taxon>Bacillaceae</taxon>
        <taxon>Litchfieldia</taxon>
    </lineage>
</organism>
<dbReference type="GO" id="GO:0019748">
    <property type="term" value="P:secondary metabolic process"/>
    <property type="evidence" value="ECO:0007669"/>
    <property type="project" value="InterPro"/>
</dbReference>
<dbReference type="RefSeq" id="WP_090849324.1">
    <property type="nucleotide sequence ID" value="NZ_FNJU01000001.1"/>
</dbReference>
<evidence type="ECO:0000313" key="2">
    <source>
        <dbReference type="Proteomes" id="UP000199159"/>
    </source>
</evidence>
<dbReference type="Proteomes" id="UP000199159">
    <property type="component" value="Unassembled WGS sequence"/>
</dbReference>
<dbReference type="AlphaFoldDB" id="A0A1H0PCW4"/>
<keyword evidence="2" id="KW-1185">Reference proteome</keyword>
<dbReference type="Pfam" id="PF04655">
    <property type="entry name" value="APH_6_hur"/>
    <property type="match status" value="1"/>
</dbReference>
<accession>A0A1H0PCW4</accession>
<dbReference type="GO" id="GO:0016301">
    <property type="term" value="F:kinase activity"/>
    <property type="evidence" value="ECO:0007669"/>
    <property type="project" value="UniProtKB-KW"/>
</dbReference>
<proteinExistence type="predicted"/>